<reference evidence="2 3" key="1">
    <citation type="submission" date="2019-04" db="EMBL/GenBank/DDBJ databases">
        <authorList>
            <person name="Li M."/>
            <person name="Gao C."/>
        </authorList>
    </citation>
    <scope>NUCLEOTIDE SEQUENCE [LARGE SCALE GENOMIC DNA]</scope>
    <source>
        <strain evidence="2 3">BGMRC 2031</strain>
    </source>
</reference>
<evidence type="ECO:0000313" key="2">
    <source>
        <dbReference type="EMBL" id="TKI04654.1"/>
    </source>
</evidence>
<dbReference type="PANTHER" id="PTHR43162">
    <property type="match status" value="1"/>
</dbReference>
<dbReference type="RefSeq" id="WP_136991357.1">
    <property type="nucleotide sequence ID" value="NZ_SZPQ01000026.1"/>
</dbReference>
<dbReference type="Gene3D" id="3.40.50.720">
    <property type="entry name" value="NAD(P)-binding Rossmann-like Domain"/>
    <property type="match status" value="1"/>
</dbReference>
<dbReference type="InterPro" id="IPR051604">
    <property type="entry name" value="Ergot_Alk_Oxidoreductase"/>
</dbReference>
<dbReference type="Proteomes" id="UP000305202">
    <property type="component" value="Unassembled WGS sequence"/>
</dbReference>
<dbReference type="Gene3D" id="3.90.25.10">
    <property type="entry name" value="UDP-galactose 4-epimerase, domain 1"/>
    <property type="match status" value="1"/>
</dbReference>
<accession>A0ABY2SH88</accession>
<organism evidence="2 3">
    <name type="scientific">Martelella alba</name>
    <dbReference type="NCBI Taxonomy" id="2590451"/>
    <lineage>
        <taxon>Bacteria</taxon>
        <taxon>Pseudomonadati</taxon>
        <taxon>Pseudomonadota</taxon>
        <taxon>Alphaproteobacteria</taxon>
        <taxon>Hyphomicrobiales</taxon>
        <taxon>Aurantimonadaceae</taxon>
        <taxon>Martelella</taxon>
    </lineage>
</organism>
<dbReference type="InterPro" id="IPR008030">
    <property type="entry name" value="NmrA-like"/>
</dbReference>
<evidence type="ECO:0000313" key="3">
    <source>
        <dbReference type="Proteomes" id="UP000305202"/>
    </source>
</evidence>
<dbReference type="EMBL" id="SZPQ01000026">
    <property type="protein sequence ID" value="TKI04654.1"/>
    <property type="molecule type" value="Genomic_DNA"/>
</dbReference>
<name>A0ABY2SH88_9HYPH</name>
<protein>
    <recommendedName>
        <fullName evidence="1">NmrA-like domain-containing protein</fullName>
    </recommendedName>
</protein>
<dbReference type="Pfam" id="PF05368">
    <property type="entry name" value="NmrA"/>
    <property type="match status" value="1"/>
</dbReference>
<keyword evidence="3" id="KW-1185">Reference proteome</keyword>
<dbReference type="PANTHER" id="PTHR43162:SF1">
    <property type="entry name" value="PRESTALK A DIFFERENTIATION PROTEIN A"/>
    <property type="match status" value="1"/>
</dbReference>
<feature type="domain" description="NmrA-like" evidence="1">
    <location>
        <begin position="24"/>
        <end position="199"/>
    </location>
</feature>
<dbReference type="SUPFAM" id="SSF51735">
    <property type="entry name" value="NAD(P)-binding Rossmann-fold domains"/>
    <property type="match status" value="1"/>
</dbReference>
<evidence type="ECO:0000259" key="1">
    <source>
        <dbReference type="Pfam" id="PF05368"/>
    </source>
</evidence>
<gene>
    <name evidence="2" type="ORF">FCN80_16965</name>
</gene>
<comment type="caution">
    <text evidence="2">The sequence shown here is derived from an EMBL/GenBank/DDBJ whole genome shotgun (WGS) entry which is preliminary data.</text>
</comment>
<dbReference type="InterPro" id="IPR036291">
    <property type="entry name" value="NAD(P)-bd_dom_sf"/>
</dbReference>
<proteinExistence type="predicted"/>
<sequence length="297" mass="32251">MTRITVAGNRWAAVAKLAGPLSGKGPKIRVLTTHPRQARELCGEGGVEFMKIEMNDPLALRVAFQDSDRVLLCTGGPDWPVRYDIALIDAAVRAGVPYLVNLSDGDGGEGRGRTALNGRSEIDEYLRGQPVLATRVHPVIEMNAVLTVAADFLSLGQWGGMAGNGRAGLVDGRDVADAVARVLLDGPAIHAGKVYHLTGPAPVTMGYIADFLAENLARRVIYHRRCAEDQRGVYLRAGLSSARIETLMQRDHMIRRGYFDFATGDTAGLIGRPARTVDDWLREHLIEFPVPFVDAQT</sequence>